<proteinExistence type="predicted"/>
<dbReference type="Proteomes" id="UP000551878">
    <property type="component" value="Unassembled WGS sequence"/>
</dbReference>
<dbReference type="AlphaFoldDB" id="A0A840QP90"/>
<feature type="transmembrane region" description="Helical" evidence="1">
    <location>
        <begin position="45"/>
        <end position="68"/>
    </location>
</feature>
<keyword evidence="1" id="KW-1133">Transmembrane helix</keyword>
<comment type="caution">
    <text evidence="2">The sequence shown here is derived from an EMBL/GenBank/DDBJ whole genome shotgun (WGS) entry which is preliminary data.</text>
</comment>
<sequence>MNSIPKLLMSVGVILIIVGLLWQIGGRFLSLGKLPGDIFIQRGNTTFYFPIVTSIVLSIVISLVLYFIGRFR</sequence>
<dbReference type="InterPro" id="IPR021320">
    <property type="entry name" value="DUF2905"/>
</dbReference>
<evidence type="ECO:0008006" key="4">
    <source>
        <dbReference type="Google" id="ProtNLM"/>
    </source>
</evidence>
<accession>A0A840QP90</accession>
<evidence type="ECO:0000256" key="1">
    <source>
        <dbReference type="SAM" id="Phobius"/>
    </source>
</evidence>
<name>A0A840QP90_9BACI</name>
<dbReference type="EMBL" id="JACHHB010000005">
    <property type="protein sequence ID" value="MBB5173212.1"/>
    <property type="molecule type" value="Genomic_DNA"/>
</dbReference>
<keyword evidence="1" id="KW-0472">Membrane</keyword>
<evidence type="ECO:0000313" key="2">
    <source>
        <dbReference type="EMBL" id="MBB5173212.1"/>
    </source>
</evidence>
<keyword evidence="1" id="KW-0812">Transmembrane</keyword>
<gene>
    <name evidence="2" type="ORF">HNQ41_001381</name>
</gene>
<organism evidence="2 3">
    <name type="scientific">Texcoconibacillus texcoconensis</name>
    <dbReference type="NCBI Taxonomy" id="1095777"/>
    <lineage>
        <taxon>Bacteria</taxon>
        <taxon>Bacillati</taxon>
        <taxon>Bacillota</taxon>
        <taxon>Bacilli</taxon>
        <taxon>Bacillales</taxon>
        <taxon>Bacillaceae</taxon>
        <taxon>Texcoconibacillus</taxon>
    </lineage>
</organism>
<dbReference type="Pfam" id="PF11146">
    <property type="entry name" value="DUF2905"/>
    <property type="match status" value="1"/>
</dbReference>
<feature type="transmembrane region" description="Helical" evidence="1">
    <location>
        <begin position="7"/>
        <end position="25"/>
    </location>
</feature>
<dbReference type="RefSeq" id="WP_184663668.1">
    <property type="nucleotide sequence ID" value="NZ_JACHHB010000005.1"/>
</dbReference>
<protein>
    <recommendedName>
        <fullName evidence="4">DUF2905 domain-containing protein</fullName>
    </recommendedName>
</protein>
<reference evidence="2 3" key="1">
    <citation type="submission" date="2020-08" db="EMBL/GenBank/DDBJ databases">
        <title>Genomic Encyclopedia of Type Strains, Phase IV (KMG-IV): sequencing the most valuable type-strain genomes for metagenomic binning, comparative biology and taxonomic classification.</title>
        <authorList>
            <person name="Goeker M."/>
        </authorList>
    </citation>
    <scope>NUCLEOTIDE SEQUENCE [LARGE SCALE GENOMIC DNA]</scope>
    <source>
        <strain evidence="2 3">DSM 24696</strain>
    </source>
</reference>
<dbReference type="PANTHER" id="PTHR36443:SF1">
    <property type="entry name" value="BSR5223 PROTEIN"/>
    <property type="match status" value="1"/>
</dbReference>
<evidence type="ECO:0000313" key="3">
    <source>
        <dbReference type="Proteomes" id="UP000551878"/>
    </source>
</evidence>
<dbReference type="PANTHER" id="PTHR36443">
    <property type="entry name" value="BSR5223 PROTEIN"/>
    <property type="match status" value="1"/>
</dbReference>
<keyword evidence="3" id="KW-1185">Reference proteome</keyword>